<gene>
    <name evidence="7" type="ordered locus">Thicy_1153</name>
</gene>
<evidence type="ECO:0000256" key="4">
    <source>
        <dbReference type="ARBA" id="ARBA00022694"/>
    </source>
</evidence>
<evidence type="ECO:0000256" key="1">
    <source>
        <dbReference type="ARBA" id="ARBA00012386"/>
    </source>
</evidence>
<dbReference type="PANTHER" id="PTHR21392">
    <property type="entry name" value="TRNA-URIDINE AMINOCARBOXYPROPYLTRANSFERASE 2"/>
    <property type="match status" value="1"/>
</dbReference>
<dbReference type="GO" id="GO:0008033">
    <property type="term" value="P:tRNA processing"/>
    <property type="evidence" value="ECO:0007669"/>
    <property type="project" value="UniProtKB-KW"/>
</dbReference>
<dbReference type="Pfam" id="PF03942">
    <property type="entry name" value="DTW"/>
    <property type="match status" value="1"/>
</dbReference>
<dbReference type="AlphaFoldDB" id="F6D8R9"/>
<name>F6D8R9_THICA</name>
<keyword evidence="4" id="KW-0819">tRNA processing</keyword>
<dbReference type="SMART" id="SM01144">
    <property type="entry name" value="DTW"/>
    <property type="match status" value="1"/>
</dbReference>
<keyword evidence="2" id="KW-0808">Transferase</keyword>
<dbReference type="OrthoDB" id="268835at2"/>
<keyword evidence="8" id="KW-1185">Reference proteome</keyword>
<evidence type="ECO:0000256" key="3">
    <source>
        <dbReference type="ARBA" id="ARBA00022691"/>
    </source>
</evidence>
<organism evidence="7 8">
    <name type="scientific">Thiomicrospira cyclica (strain DSM 14477 / JCM 11371 / ALM1)</name>
    <name type="common">Thioalkalimicrobium cyclicum</name>
    <dbReference type="NCBI Taxonomy" id="717773"/>
    <lineage>
        <taxon>Bacteria</taxon>
        <taxon>Pseudomonadati</taxon>
        <taxon>Pseudomonadota</taxon>
        <taxon>Gammaproteobacteria</taxon>
        <taxon>Thiotrichales</taxon>
        <taxon>Piscirickettsiaceae</taxon>
        <taxon>Thiomicrospira</taxon>
    </lineage>
</organism>
<dbReference type="eggNOG" id="COG3148">
    <property type="taxonomic scope" value="Bacteria"/>
</dbReference>
<sequence length="213" mass="24090">MREICAQCQLPLKSCLCSWVHPITPRCDWAVWQDPNEAKHAKNTLRLLSLCWPDLPIWSTKTLDQAAEFDAWLAKGPVYVVFPAHKACLPGQPEPQSYQLSDLPLALQANDHSGQVTPRLLFIDATWRKASAMLLTNPQIARLPRLHLDIPEQANYLIRKSPNPYSLSSFEAIVACLERSSIITLDDVILLRQGYQGWQLQVMGYRCEVGKEG</sequence>
<proteinExistence type="inferred from homology"/>
<evidence type="ECO:0000313" key="8">
    <source>
        <dbReference type="Proteomes" id="UP000009232"/>
    </source>
</evidence>
<dbReference type="PANTHER" id="PTHR21392:SF0">
    <property type="entry name" value="TRNA-URIDINE AMINOCARBOXYPROPYLTRANSFERASE 2"/>
    <property type="match status" value="1"/>
</dbReference>
<keyword evidence="3" id="KW-0949">S-adenosyl-L-methionine</keyword>
<evidence type="ECO:0000256" key="5">
    <source>
        <dbReference type="ARBA" id="ARBA00034489"/>
    </source>
</evidence>
<accession>F6D8R9</accession>
<dbReference type="Proteomes" id="UP000009232">
    <property type="component" value="Chromosome"/>
</dbReference>
<dbReference type="InterPro" id="IPR005636">
    <property type="entry name" value="DTW"/>
</dbReference>
<reference evidence="7 8" key="1">
    <citation type="submission" date="2011-05" db="EMBL/GenBank/DDBJ databases">
        <title>Complete sequence of Thioalkalimicrobium cyclicum ALM1.</title>
        <authorList>
            <consortium name="US DOE Joint Genome Institute"/>
            <person name="Lucas S."/>
            <person name="Han J."/>
            <person name="Lapidus A."/>
            <person name="Cheng J.-F."/>
            <person name="Goodwin L."/>
            <person name="Pitluck S."/>
            <person name="Peters L."/>
            <person name="Mikhailova N."/>
            <person name="Davenport K."/>
            <person name="Han C."/>
            <person name="Tapia R."/>
            <person name="Land M."/>
            <person name="Hauser L."/>
            <person name="Kyrpides N."/>
            <person name="Ivanova N."/>
            <person name="Pagani I."/>
            <person name="Kappler U."/>
            <person name="Woyke T."/>
        </authorList>
    </citation>
    <scope>NUCLEOTIDE SEQUENCE [LARGE SCALE GENOMIC DNA]</scope>
    <source>
        <strain evidence="8">DSM 14477 / JCM 11371 / ALM1</strain>
    </source>
</reference>
<feature type="domain" description="DTW" evidence="6">
    <location>
        <begin position="1"/>
        <end position="204"/>
    </location>
</feature>
<dbReference type="InterPro" id="IPR039262">
    <property type="entry name" value="DTWD2/TAPT"/>
</dbReference>
<evidence type="ECO:0000256" key="2">
    <source>
        <dbReference type="ARBA" id="ARBA00022679"/>
    </source>
</evidence>
<evidence type="ECO:0000259" key="6">
    <source>
        <dbReference type="SMART" id="SM01144"/>
    </source>
</evidence>
<comment type="similarity">
    <text evidence="5">Belongs to the TDD superfamily. DTWD2 family.</text>
</comment>
<dbReference type="KEGG" id="tcy:Thicy_1153"/>
<dbReference type="GO" id="GO:0016432">
    <property type="term" value="F:tRNA-uridine aminocarboxypropyltransferase activity"/>
    <property type="evidence" value="ECO:0007669"/>
    <property type="project" value="UniProtKB-EC"/>
</dbReference>
<dbReference type="HOGENOM" id="CLU_066458_2_1_6"/>
<protein>
    <recommendedName>
        <fullName evidence="1">tRNA-uridine aminocarboxypropyltransferase</fullName>
        <ecNumber evidence="1">2.5.1.25</ecNumber>
    </recommendedName>
</protein>
<dbReference type="EMBL" id="CP002776">
    <property type="protein sequence ID" value="AEG31920.1"/>
    <property type="molecule type" value="Genomic_DNA"/>
</dbReference>
<evidence type="ECO:0000313" key="7">
    <source>
        <dbReference type="EMBL" id="AEG31920.1"/>
    </source>
</evidence>
<dbReference type="EC" id="2.5.1.25" evidence="1"/>
<dbReference type="RefSeq" id="WP_013835696.1">
    <property type="nucleotide sequence ID" value="NC_015581.1"/>
</dbReference>